<reference evidence="2" key="3">
    <citation type="submission" date="2021-09" db="EMBL/GenBank/DDBJ databases">
        <authorList>
            <person name="Gilroy R."/>
        </authorList>
    </citation>
    <scope>NUCLEOTIDE SEQUENCE</scope>
    <source>
        <strain evidence="2">USAMLcec12-2067</strain>
    </source>
</reference>
<evidence type="ECO:0000313" key="3">
    <source>
        <dbReference type="EMBL" id="PNV66226.1"/>
    </source>
</evidence>
<sequence length="64" mass="6664">MARRNDDYDWLDDPFDEKKAAEERERAAVSGRAKAALGCGCLAALGLAVLAVVATVAALGSLSL</sequence>
<organism evidence="3 4">
    <name type="scientific">Rubneribacter badeniensis</name>
    <dbReference type="NCBI Taxonomy" id="2070688"/>
    <lineage>
        <taxon>Bacteria</taxon>
        <taxon>Bacillati</taxon>
        <taxon>Actinomycetota</taxon>
        <taxon>Coriobacteriia</taxon>
        <taxon>Eggerthellales</taxon>
        <taxon>Eggerthellaceae</taxon>
        <taxon>Rubneribacter</taxon>
    </lineage>
</organism>
<gene>
    <name evidence="3" type="ORF">C2L80_02080</name>
    <name evidence="2" type="ORF">K8V16_06555</name>
</gene>
<dbReference type="RefSeq" id="WP_087195628.1">
    <property type="nucleotide sequence ID" value="NZ_DBEYRC010000147.1"/>
</dbReference>
<dbReference type="Proteomes" id="UP000789325">
    <property type="component" value="Unassembled WGS sequence"/>
</dbReference>
<evidence type="ECO:0000313" key="2">
    <source>
        <dbReference type="EMBL" id="HJH43441.1"/>
    </source>
</evidence>
<keyword evidence="1" id="KW-0812">Transmembrane</keyword>
<protein>
    <submittedName>
        <fullName evidence="3">Uncharacterized protein</fullName>
    </submittedName>
</protein>
<dbReference type="AlphaFoldDB" id="A0A2K2U7C2"/>
<evidence type="ECO:0000313" key="4">
    <source>
        <dbReference type="Proteomes" id="UP000236488"/>
    </source>
</evidence>
<name>A0A2K2U7C2_9ACTN</name>
<keyword evidence="1" id="KW-0472">Membrane</keyword>
<accession>A0A2K2U7C2</accession>
<feature type="transmembrane region" description="Helical" evidence="1">
    <location>
        <begin position="35"/>
        <end position="59"/>
    </location>
</feature>
<keyword evidence="1" id="KW-1133">Transmembrane helix</keyword>
<dbReference type="EMBL" id="PPEL01000005">
    <property type="protein sequence ID" value="PNV66226.1"/>
    <property type="molecule type" value="Genomic_DNA"/>
</dbReference>
<dbReference type="Proteomes" id="UP000236488">
    <property type="component" value="Unassembled WGS sequence"/>
</dbReference>
<keyword evidence="4" id="KW-1185">Reference proteome</keyword>
<proteinExistence type="predicted"/>
<comment type="caution">
    <text evidence="3">The sequence shown here is derived from an EMBL/GenBank/DDBJ whole genome shotgun (WGS) entry which is preliminary data.</text>
</comment>
<dbReference type="EMBL" id="DYZL01000136">
    <property type="protein sequence ID" value="HJH43441.1"/>
    <property type="molecule type" value="Genomic_DNA"/>
</dbReference>
<evidence type="ECO:0000256" key="1">
    <source>
        <dbReference type="SAM" id="Phobius"/>
    </source>
</evidence>
<reference evidence="3 4" key="1">
    <citation type="journal article" date="2018" name="Int. J. Syst. Evol. Microbiol.">
        <title>Rubneribacter badeniensis gen. nov., sp. nov. and Enteroscipio rubneri gen. nov., sp. nov., new members of the Eggerthellaceae isolated from human faeces.</title>
        <authorList>
            <person name="Danylec N."/>
            <person name="Gobl A."/>
            <person name="Stoll D.A."/>
            <person name="Hetzer B."/>
            <person name="Kulling S.E."/>
            <person name="Huch M."/>
        </authorList>
    </citation>
    <scope>NUCLEOTIDE SEQUENCE [LARGE SCALE GENOMIC DNA]</scope>
    <source>
        <strain evidence="3 4">ResAG-85</strain>
    </source>
</reference>
<reference evidence="2" key="2">
    <citation type="journal article" date="2021" name="PeerJ">
        <title>Extensive microbial diversity within the chicken gut microbiome revealed by metagenomics and culture.</title>
        <authorList>
            <person name="Gilroy R."/>
            <person name="Ravi A."/>
            <person name="Getino M."/>
            <person name="Pursley I."/>
            <person name="Horton D.L."/>
            <person name="Alikhan N.F."/>
            <person name="Baker D."/>
            <person name="Gharbi K."/>
            <person name="Hall N."/>
            <person name="Watson M."/>
            <person name="Adriaenssens E.M."/>
            <person name="Foster-Nyarko E."/>
            <person name="Jarju S."/>
            <person name="Secka A."/>
            <person name="Antonio M."/>
            <person name="Oren A."/>
            <person name="Chaudhuri R.R."/>
            <person name="La Ragione R."/>
            <person name="Hildebrand F."/>
            <person name="Pallen M.J."/>
        </authorList>
    </citation>
    <scope>NUCLEOTIDE SEQUENCE</scope>
    <source>
        <strain evidence="2">USAMLcec12-2067</strain>
    </source>
</reference>